<evidence type="ECO:0000256" key="4">
    <source>
        <dbReference type="ARBA" id="ARBA00022801"/>
    </source>
</evidence>
<keyword evidence="10" id="KW-0413">Isomerase</keyword>
<dbReference type="GO" id="GO:0043138">
    <property type="term" value="F:3'-5' DNA helicase activity"/>
    <property type="evidence" value="ECO:0007669"/>
    <property type="project" value="UniProtKB-EC"/>
</dbReference>
<dbReference type="InterPro" id="IPR027417">
    <property type="entry name" value="P-loop_NTPase"/>
</dbReference>
<keyword evidence="2 15" id="KW-0547">Nucleotide-binding</keyword>
<evidence type="ECO:0000256" key="2">
    <source>
        <dbReference type="ARBA" id="ARBA00022741"/>
    </source>
</evidence>
<dbReference type="InterPro" id="IPR000212">
    <property type="entry name" value="DNA_helicase_UvrD/REP"/>
</dbReference>
<evidence type="ECO:0000313" key="19">
    <source>
        <dbReference type="EMBL" id="NYS24825.1"/>
    </source>
</evidence>
<dbReference type="Gene3D" id="3.90.320.10">
    <property type="match status" value="1"/>
</dbReference>
<name>A0A7Z0HYX6_9RHOB</name>
<comment type="catalytic activity">
    <reaction evidence="11">
        <text>Couples ATP hydrolysis with the unwinding of duplex DNA by translocating in the 3'-5' direction.</text>
        <dbReference type="EC" id="5.6.2.4"/>
    </reaction>
</comment>
<evidence type="ECO:0000256" key="8">
    <source>
        <dbReference type="ARBA" id="ARBA00023125"/>
    </source>
</evidence>
<keyword evidence="5 15" id="KW-0347">Helicase</keyword>
<evidence type="ECO:0000256" key="9">
    <source>
        <dbReference type="ARBA" id="ARBA00023204"/>
    </source>
</evidence>
<dbReference type="SUPFAM" id="SSF52980">
    <property type="entry name" value="Restriction endonuclease-like"/>
    <property type="match status" value="1"/>
</dbReference>
<evidence type="ECO:0000259" key="17">
    <source>
        <dbReference type="PROSITE" id="PS51198"/>
    </source>
</evidence>
<dbReference type="AlphaFoldDB" id="A0A7Z0HYX6"/>
<feature type="region of interest" description="Disordered" evidence="16">
    <location>
        <begin position="1"/>
        <end position="50"/>
    </location>
</feature>
<dbReference type="PANTHER" id="PTHR11070:SF2">
    <property type="entry name" value="ATP-DEPENDENT DNA HELICASE SRS2"/>
    <property type="match status" value="1"/>
</dbReference>
<evidence type="ECO:0000256" key="12">
    <source>
        <dbReference type="ARBA" id="ARBA00034808"/>
    </source>
</evidence>
<dbReference type="PROSITE" id="PS51217">
    <property type="entry name" value="UVRD_HELICASE_CTER"/>
    <property type="match status" value="1"/>
</dbReference>
<dbReference type="InterPro" id="IPR014016">
    <property type="entry name" value="UvrD-like_ATP-bd"/>
</dbReference>
<dbReference type="NCBIfam" id="TIGR02784">
    <property type="entry name" value="addA_alphas"/>
    <property type="match status" value="1"/>
</dbReference>
<comment type="catalytic activity">
    <reaction evidence="14">
        <text>ATP + H2O = ADP + phosphate + H(+)</text>
        <dbReference type="Rhea" id="RHEA:13065"/>
        <dbReference type="ChEBI" id="CHEBI:15377"/>
        <dbReference type="ChEBI" id="CHEBI:15378"/>
        <dbReference type="ChEBI" id="CHEBI:30616"/>
        <dbReference type="ChEBI" id="CHEBI:43474"/>
        <dbReference type="ChEBI" id="CHEBI:456216"/>
        <dbReference type="EC" id="5.6.2.4"/>
    </reaction>
</comment>
<dbReference type="Pfam" id="PF13361">
    <property type="entry name" value="UvrD_C"/>
    <property type="match status" value="1"/>
</dbReference>
<evidence type="ECO:0000256" key="5">
    <source>
        <dbReference type="ARBA" id="ARBA00022806"/>
    </source>
</evidence>
<sequence length="1162" mass="124555">MRHDRGRAGGRCPRPRDAGTPPEYFRQDEVEGPLSHGDVRRNEASQRQVDAADPFASTWLSANAGSGKTRVLTDRVARLLLNGVAPTRVLCLTYTKAAASEMQNRLFARLGEWAMKPDAELSAALDAIGEVAPDSDALARARRLFARAIETPGGLKIQTIHSFCAGLLRRFPLEAGVPPQFTEMDDRAARALRGAVVEDMAEGPQRGLLEALARHHTGAELDGLLQAMSAHAATLAAPPPPGTLEAVFDLPAGYDEDALLAEVFLGGEGALAEAVAAVMAGSDKVTDTRNAQKLEAVALRVPSASVIPALEGMFLNGAKTKAPFSAKIGAFPTKGIQGALGPKLDQLEAWMRRVEAARPRRVALAALERARALAGFAQVFLPAYAARKAARGWLDFDDLIARARDLLRDPGVAQWVLYKLDGGVDHILVDEAQDTSPTQWEVIALLAQEFTAGEGVDRRSLFVVGDQKQSIYSFQGADLRVFEDMRARFTDALEAVGVRLNRMQLAHSFRSSDAVLRLVDMTFDAQHGQGLGGDVQHIAFHAALPGRVDLWPAVAPVEDPEPADWSDPVDMIPEEHHSRTLARGIADHIRALIDAGTPIPDEKGPRPLHEGDVLILVRSRGALFHEIIRACKGAGLAIAGADRLQLAGEMAVRDLTALLRVLATPEDDLSLAAVLRSPLMGWSEAELFALAHGRDRAFLWERLRDDDSAARAMLLDLMGQTDFLRPFELLERVLTRHDGRRRLLARLGPEAEDGIDALLAQALGYERLTVPSLTGFLSWLESGAVEIKRQLDAAGRRIRVMTVHGAKGLEAPLVILPDTAIRRPRDRSELYALEGDAVGWKGSGSNAPAIEAAQEAARALSAEEDARLLYVAMTRAEKWLIVAAAGKVDDGACWYDRVAAGMAAVGAVPHDFGLGRGLRHVHGDWPMAAHEETAPSAPRGALPPWLAQPLAAPARAAVLLSPSDLGGAKALVGESDPEATETAALARGRALHLLLEHLPLWPADLPQAAREAQVRDLLATGDDGLPPNWPDILSEAEAVLAEPTLAPIFAAGTLAEVDITADLGGQRMLGTVDRLVIGPDRVLAVDFKSNRLVPSSAQEVPEGLLRQMGAYRAALAQVWPGRAVDCALLWTRSAALMPLPGPLLEAALSRAGIALDPAAPRS</sequence>
<dbReference type="Gene3D" id="1.10.486.10">
    <property type="entry name" value="PCRA, domain 4"/>
    <property type="match status" value="1"/>
</dbReference>
<evidence type="ECO:0000259" key="18">
    <source>
        <dbReference type="PROSITE" id="PS51217"/>
    </source>
</evidence>
<evidence type="ECO:0000256" key="13">
    <source>
        <dbReference type="ARBA" id="ARBA00034923"/>
    </source>
</evidence>
<evidence type="ECO:0000256" key="10">
    <source>
        <dbReference type="ARBA" id="ARBA00023235"/>
    </source>
</evidence>
<dbReference type="Gene3D" id="3.40.50.300">
    <property type="entry name" value="P-loop containing nucleotide triphosphate hydrolases"/>
    <property type="match status" value="4"/>
</dbReference>
<dbReference type="GO" id="GO:0003677">
    <property type="term" value="F:DNA binding"/>
    <property type="evidence" value="ECO:0007669"/>
    <property type="project" value="UniProtKB-KW"/>
</dbReference>
<evidence type="ECO:0000256" key="14">
    <source>
        <dbReference type="ARBA" id="ARBA00048988"/>
    </source>
</evidence>
<dbReference type="SUPFAM" id="SSF52540">
    <property type="entry name" value="P-loop containing nucleoside triphosphate hydrolases"/>
    <property type="match status" value="1"/>
</dbReference>
<dbReference type="PANTHER" id="PTHR11070">
    <property type="entry name" value="UVRD / RECB / PCRA DNA HELICASE FAMILY MEMBER"/>
    <property type="match status" value="1"/>
</dbReference>
<proteinExistence type="predicted"/>
<feature type="domain" description="UvrD-like helicase C-terminal" evidence="18">
    <location>
        <begin position="538"/>
        <end position="808"/>
    </location>
</feature>
<dbReference type="Pfam" id="PF00580">
    <property type="entry name" value="UvrD-helicase"/>
    <property type="match status" value="1"/>
</dbReference>
<keyword evidence="8" id="KW-0238">DNA-binding</keyword>
<dbReference type="GO" id="GO:0000725">
    <property type="term" value="P:recombinational repair"/>
    <property type="evidence" value="ECO:0007669"/>
    <property type="project" value="TreeGrafter"/>
</dbReference>
<dbReference type="GO" id="GO:0004527">
    <property type="term" value="F:exonuclease activity"/>
    <property type="evidence" value="ECO:0007669"/>
    <property type="project" value="UniProtKB-KW"/>
</dbReference>
<keyword evidence="4 15" id="KW-0378">Hydrolase</keyword>
<dbReference type="InterPro" id="IPR014017">
    <property type="entry name" value="DNA_helicase_UvrD-like_C"/>
</dbReference>
<protein>
    <recommendedName>
        <fullName evidence="12">DNA 3'-5' helicase</fullName>
        <ecNumber evidence="12">5.6.2.4</ecNumber>
    </recommendedName>
    <alternativeName>
        <fullName evidence="13">DNA 3'-5' helicase II</fullName>
    </alternativeName>
</protein>
<keyword evidence="20" id="KW-1185">Reference proteome</keyword>
<evidence type="ECO:0000256" key="3">
    <source>
        <dbReference type="ARBA" id="ARBA00022763"/>
    </source>
</evidence>
<dbReference type="PROSITE" id="PS51198">
    <property type="entry name" value="UVRD_HELICASE_ATP_BIND"/>
    <property type="match status" value="1"/>
</dbReference>
<evidence type="ECO:0000256" key="7">
    <source>
        <dbReference type="ARBA" id="ARBA00022840"/>
    </source>
</evidence>
<evidence type="ECO:0000256" key="1">
    <source>
        <dbReference type="ARBA" id="ARBA00022722"/>
    </source>
</evidence>
<evidence type="ECO:0000256" key="6">
    <source>
        <dbReference type="ARBA" id="ARBA00022839"/>
    </source>
</evidence>
<dbReference type="EC" id="5.6.2.4" evidence="12"/>
<evidence type="ECO:0000256" key="11">
    <source>
        <dbReference type="ARBA" id="ARBA00034617"/>
    </source>
</evidence>
<keyword evidence="3" id="KW-0227">DNA damage</keyword>
<comment type="caution">
    <text evidence="19">The sequence shown here is derived from an EMBL/GenBank/DDBJ whole genome shotgun (WGS) entry which is preliminary data.</text>
</comment>
<dbReference type="InterPro" id="IPR038726">
    <property type="entry name" value="PDDEXK_AddAB-type"/>
</dbReference>
<keyword evidence="7 15" id="KW-0067">ATP-binding</keyword>
<feature type="domain" description="UvrD-like helicase ATP-binding" evidence="17">
    <location>
        <begin position="41"/>
        <end position="512"/>
    </location>
</feature>
<accession>A0A7Z0HYX6</accession>
<evidence type="ECO:0000256" key="15">
    <source>
        <dbReference type="PROSITE-ProRule" id="PRU00560"/>
    </source>
</evidence>
<dbReference type="GO" id="GO:0005524">
    <property type="term" value="F:ATP binding"/>
    <property type="evidence" value="ECO:0007669"/>
    <property type="project" value="UniProtKB-UniRule"/>
</dbReference>
<gene>
    <name evidence="19" type="primary">addA</name>
    <name evidence="19" type="ORF">HUK65_07440</name>
</gene>
<dbReference type="Pfam" id="PF12705">
    <property type="entry name" value="PDDEXK_1"/>
    <property type="match status" value="1"/>
</dbReference>
<keyword evidence="1" id="KW-0540">Nuclease</keyword>
<evidence type="ECO:0000256" key="16">
    <source>
        <dbReference type="SAM" id="MobiDB-lite"/>
    </source>
</evidence>
<dbReference type="GO" id="GO:0033202">
    <property type="term" value="C:DNA helicase complex"/>
    <property type="evidence" value="ECO:0007669"/>
    <property type="project" value="TreeGrafter"/>
</dbReference>
<evidence type="ECO:0000313" key="20">
    <source>
        <dbReference type="Proteomes" id="UP000529417"/>
    </source>
</evidence>
<dbReference type="EMBL" id="JACBXS010000011">
    <property type="protein sequence ID" value="NYS24825.1"/>
    <property type="molecule type" value="Genomic_DNA"/>
</dbReference>
<organism evidence="19 20">
    <name type="scientific">Rhabdonatronobacter sediminivivens</name>
    <dbReference type="NCBI Taxonomy" id="2743469"/>
    <lineage>
        <taxon>Bacteria</taxon>
        <taxon>Pseudomonadati</taxon>
        <taxon>Pseudomonadota</taxon>
        <taxon>Alphaproteobacteria</taxon>
        <taxon>Rhodobacterales</taxon>
        <taxon>Paracoccaceae</taxon>
        <taxon>Rhabdonatronobacter</taxon>
    </lineage>
</organism>
<dbReference type="InterPro" id="IPR014151">
    <property type="entry name" value="DNA_helicase_AddA"/>
</dbReference>
<dbReference type="InterPro" id="IPR011335">
    <property type="entry name" value="Restrct_endonuc-II-like"/>
</dbReference>
<dbReference type="InterPro" id="IPR011604">
    <property type="entry name" value="PDDEXK-like_dom_sf"/>
</dbReference>
<keyword evidence="6" id="KW-0269">Exonuclease</keyword>
<feature type="binding site" evidence="15">
    <location>
        <begin position="62"/>
        <end position="69"/>
    </location>
    <ligand>
        <name>ATP</name>
        <dbReference type="ChEBI" id="CHEBI:30616"/>
    </ligand>
</feature>
<dbReference type="Proteomes" id="UP000529417">
    <property type="component" value="Unassembled WGS sequence"/>
</dbReference>
<dbReference type="GO" id="GO:0005829">
    <property type="term" value="C:cytosol"/>
    <property type="evidence" value="ECO:0007669"/>
    <property type="project" value="TreeGrafter"/>
</dbReference>
<reference evidence="19 20" key="1">
    <citation type="journal article" date="2000" name="Arch. Microbiol.">
        <title>Rhodobaca bogoriensis gen. nov. and sp. nov., an alkaliphilic purple nonsulfur bacterium from African Rift Valley soda lakes.</title>
        <authorList>
            <person name="Milford A.D."/>
            <person name="Achenbach L.A."/>
            <person name="Jung D.O."/>
            <person name="Madigan M.T."/>
        </authorList>
    </citation>
    <scope>NUCLEOTIDE SEQUENCE [LARGE SCALE GENOMIC DNA]</scope>
    <source>
        <strain evidence="19 20">2376</strain>
    </source>
</reference>
<keyword evidence="9" id="KW-0234">DNA repair</keyword>